<dbReference type="Pfam" id="PF12161">
    <property type="entry name" value="HsdM_N"/>
    <property type="match status" value="1"/>
</dbReference>
<dbReference type="RefSeq" id="WP_181243499.1">
    <property type="nucleotide sequence ID" value="NZ_PVTM01000001.1"/>
</dbReference>
<proteinExistence type="inferred from homology"/>
<keyword evidence="2" id="KW-0680">Restriction system</keyword>
<dbReference type="Proteomes" id="UP000239896">
    <property type="component" value="Unassembled WGS sequence"/>
</dbReference>
<feature type="domain" description="N6 adenine-specific DNA methyltransferase N-terminal" evidence="3">
    <location>
        <begin position="5"/>
        <end position="50"/>
    </location>
</feature>
<comment type="similarity">
    <text evidence="1">Belongs to the N(4)/N(6)-methyltransferase family.</text>
</comment>
<dbReference type="AlphaFoldDB" id="A0A2T0VT29"/>
<dbReference type="Gene3D" id="1.20.1260.30">
    <property type="match status" value="1"/>
</dbReference>
<comment type="caution">
    <text evidence="4">The sequence shown here is derived from an EMBL/GenBank/DDBJ whole genome shotgun (WGS) entry which is preliminary data.</text>
</comment>
<name>A0A2T0VT29_9GAMM</name>
<keyword evidence="5" id="KW-1185">Reference proteome</keyword>
<dbReference type="GO" id="GO:0009307">
    <property type="term" value="P:DNA restriction-modification system"/>
    <property type="evidence" value="ECO:0007669"/>
    <property type="project" value="UniProtKB-KW"/>
</dbReference>
<sequence>MFEQIFKNIDDVLWKEAGCATELDYTEQTSWLLFLKYLDDLEQNRVANANLGERKQSLLQKAFSGGLTPERAGAAVKEGTA</sequence>
<dbReference type="EMBL" id="PVTM01000001">
    <property type="protein sequence ID" value="PRY73668.1"/>
    <property type="molecule type" value="Genomic_DNA"/>
</dbReference>
<evidence type="ECO:0000256" key="2">
    <source>
        <dbReference type="ARBA" id="ARBA00022747"/>
    </source>
</evidence>
<evidence type="ECO:0000313" key="5">
    <source>
        <dbReference type="Proteomes" id="UP000239896"/>
    </source>
</evidence>
<evidence type="ECO:0000256" key="1">
    <source>
        <dbReference type="ARBA" id="ARBA00006594"/>
    </source>
</evidence>
<gene>
    <name evidence="4" type="ORF">BCL64_101339</name>
</gene>
<reference evidence="4 5" key="1">
    <citation type="submission" date="2018-03" db="EMBL/GenBank/DDBJ databases">
        <title>Comparative analysis of microorganisms from saline springs in Andes Mountain Range, Colombia.</title>
        <authorList>
            <person name="Rubin E."/>
        </authorList>
    </citation>
    <scope>NUCLEOTIDE SEQUENCE [LARGE SCALE GENOMIC DNA]</scope>
    <source>
        <strain evidence="4 5">USBA 854</strain>
    </source>
</reference>
<dbReference type="InterPro" id="IPR022749">
    <property type="entry name" value="D12N6_MeTrfase_N"/>
</dbReference>
<dbReference type="InterPro" id="IPR038333">
    <property type="entry name" value="T1MK-like_N_sf"/>
</dbReference>
<accession>A0A2T0VT29</accession>
<protein>
    <submittedName>
        <fullName evidence="4">Type I restriction enzyme M protein</fullName>
    </submittedName>
</protein>
<organism evidence="4 5">
    <name type="scientific">Halomonas ventosae</name>
    <dbReference type="NCBI Taxonomy" id="229007"/>
    <lineage>
        <taxon>Bacteria</taxon>
        <taxon>Pseudomonadati</taxon>
        <taxon>Pseudomonadota</taxon>
        <taxon>Gammaproteobacteria</taxon>
        <taxon>Oceanospirillales</taxon>
        <taxon>Halomonadaceae</taxon>
        <taxon>Halomonas</taxon>
    </lineage>
</organism>
<evidence type="ECO:0000259" key="3">
    <source>
        <dbReference type="Pfam" id="PF12161"/>
    </source>
</evidence>
<evidence type="ECO:0000313" key="4">
    <source>
        <dbReference type="EMBL" id="PRY73668.1"/>
    </source>
</evidence>